<evidence type="ECO:0000313" key="3">
    <source>
        <dbReference type="Proteomes" id="UP000766550"/>
    </source>
</evidence>
<feature type="transmembrane region" description="Helical" evidence="1">
    <location>
        <begin position="16"/>
        <end position="39"/>
    </location>
</feature>
<feature type="transmembrane region" description="Helical" evidence="1">
    <location>
        <begin position="124"/>
        <end position="151"/>
    </location>
</feature>
<proteinExistence type="predicted"/>
<evidence type="ECO:0000313" key="2">
    <source>
        <dbReference type="EMBL" id="MBV0923316.1"/>
    </source>
</evidence>
<organism evidence="2 3">
    <name type="scientific">Haloarcula limicola</name>
    <dbReference type="NCBI Taxonomy" id="1429915"/>
    <lineage>
        <taxon>Archaea</taxon>
        <taxon>Methanobacteriati</taxon>
        <taxon>Methanobacteriota</taxon>
        <taxon>Stenosarchaea group</taxon>
        <taxon>Halobacteria</taxon>
        <taxon>Halobacteriales</taxon>
        <taxon>Haloarculaceae</taxon>
        <taxon>Haloarcula</taxon>
    </lineage>
</organism>
<feature type="transmembrane region" description="Helical" evidence="1">
    <location>
        <begin position="51"/>
        <end position="69"/>
    </location>
</feature>
<keyword evidence="1" id="KW-1133">Transmembrane helix</keyword>
<evidence type="ECO:0000256" key="1">
    <source>
        <dbReference type="SAM" id="Phobius"/>
    </source>
</evidence>
<comment type="caution">
    <text evidence="2">The sequence shown here is derived from an EMBL/GenBank/DDBJ whole genome shotgun (WGS) entry which is preliminary data.</text>
</comment>
<dbReference type="Proteomes" id="UP000766550">
    <property type="component" value="Unassembled WGS sequence"/>
</dbReference>
<protein>
    <submittedName>
        <fullName evidence="2">Uncharacterized protein</fullName>
    </submittedName>
</protein>
<dbReference type="OrthoDB" id="308076at2157"/>
<gene>
    <name evidence="2" type="ORF">KTS45_03815</name>
</gene>
<keyword evidence="3" id="KW-1185">Reference proteome</keyword>
<dbReference type="Pfam" id="PF24412">
    <property type="entry name" value="DUF7546"/>
    <property type="match status" value="1"/>
</dbReference>
<reference evidence="2 3" key="1">
    <citation type="submission" date="2021-06" db="EMBL/GenBank/DDBJ databases">
        <title>New haloarchaea isolates fom saline soil.</title>
        <authorList>
            <person name="Duran-Viseras A."/>
            <person name="Sanchez-Porro C.S."/>
            <person name="Ventosa A."/>
        </authorList>
    </citation>
    <scope>NUCLEOTIDE SEQUENCE [LARGE SCALE GENOMIC DNA]</scope>
    <source>
        <strain evidence="2 3">JCM 183640</strain>
    </source>
</reference>
<keyword evidence="1" id="KW-0472">Membrane</keyword>
<feature type="transmembrane region" description="Helical" evidence="1">
    <location>
        <begin position="81"/>
        <end position="99"/>
    </location>
</feature>
<keyword evidence="1" id="KW-0812">Transmembrane</keyword>
<dbReference type="InterPro" id="IPR055968">
    <property type="entry name" value="DUF7546"/>
</dbReference>
<feature type="transmembrane region" description="Helical" evidence="1">
    <location>
        <begin position="163"/>
        <end position="181"/>
    </location>
</feature>
<dbReference type="AlphaFoldDB" id="A0A8J7Y9S4"/>
<dbReference type="EMBL" id="JAHQXF010000001">
    <property type="protein sequence ID" value="MBV0923316.1"/>
    <property type="molecule type" value="Genomic_DNA"/>
</dbReference>
<name>A0A8J7Y9S4_9EURY</name>
<dbReference type="RefSeq" id="WP_162316455.1">
    <property type="nucleotide sequence ID" value="NZ_JAHQXF010000001.1"/>
</dbReference>
<sequence>MSTITRRFDPSFDRETLLYGALLLNTELLLVAAHVLFGGTSATSWRGVAQYVYPLVWINAGLLVVLKTTPPPASTKQRRRALAVGVAYFLVLAVIGGIVRPGSPDIVSYVQFNLLKLPPGWNPMLAYFGNVVSVTLIPYKLVGYGALAYLVYVMVLDTSGLSLGSLTGLFSCVSCVLGILVPTISSVLGGTAAAVGQLVPQSYGAATVVYLVSLALLYWRPIGR</sequence>
<feature type="transmembrane region" description="Helical" evidence="1">
    <location>
        <begin position="201"/>
        <end position="219"/>
    </location>
</feature>
<accession>A0A8J7Y9S4</accession>